<dbReference type="GO" id="GO:0005975">
    <property type="term" value="P:carbohydrate metabolic process"/>
    <property type="evidence" value="ECO:0007669"/>
    <property type="project" value="InterPro"/>
</dbReference>
<dbReference type="InterPro" id="IPR012341">
    <property type="entry name" value="6hp_glycosidase-like_sf"/>
</dbReference>
<gene>
    <name evidence="3" type="ORF">BacF7301_06110</name>
</gene>
<dbReference type="SUPFAM" id="SSF48208">
    <property type="entry name" value="Six-hairpin glycosidases"/>
    <property type="match status" value="1"/>
</dbReference>
<dbReference type="GO" id="GO:0016787">
    <property type="term" value="F:hydrolase activity"/>
    <property type="evidence" value="ECO:0007669"/>
    <property type="project" value="UniProtKB-KW"/>
</dbReference>
<evidence type="ECO:0008006" key="5">
    <source>
        <dbReference type="Google" id="ProtNLM"/>
    </source>
</evidence>
<dbReference type="Pfam" id="PF15892">
    <property type="entry name" value="BNR_4"/>
    <property type="match status" value="1"/>
</dbReference>
<accession>A0A6H0KKN8</accession>
<dbReference type="Gene3D" id="1.50.10.10">
    <property type="match status" value="1"/>
</dbReference>
<evidence type="ECO:0000313" key="3">
    <source>
        <dbReference type="EMBL" id="QIU93743.1"/>
    </source>
</evidence>
<dbReference type="RefSeq" id="WP_167961157.1">
    <property type="nucleotide sequence ID" value="NZ_CP050831.1"/>
</dbReference>
<dbReference type="EMBL" id="CP050831">
    <property type="protein sequence ID" value="QIU93743.1"/>
    <property type="molecule type" value="Genomic_DNA"/>
</dbReference>
<dbReference type="Pfam" id="PF07470">
    <property type="entry name" value="Glyco_hydro_88"/>
    <property type="match status" value="1"/>
</dbReference>
<dbReference type="InterPro" id="IPR010905">
    <property type="entry name" value="Glyco_hydro_88"/>
</dbReference>
<dbReference type="InterPro" id="IPR052043">
    <property type="entry name" value="PolySaccharide_Degr_Enz"/>
</dbReference>
<dbReference type="SUPFAM" id="SSF75005">
    <property type="entry name" value="Arabinanase/levansucrase/invertase"/>
    <property type="match status" value="1"/>
</dbReference>
<dbReference type="InterPro" id="IPR023296">
    <property type="entry name" value="Glyco_hydro_beta-prop_sf"/>
</dbReference>
<protein>
    <recommendedName>
        <fullName evidence="5">Glycoside hydrolase family 88 protein</fullName>
    </recommendedName>
</protein>
<proteinExistence type="predicted"/>
<reference evidence="3 4" key="1">
    <citation type="submission" date="2020-03" db="EMBL/GenBank/DDBJ databases">
        <title>Genomic analysis of Bacteroides faecium CBA7301.</title>
        <authorList>
            <person name="Kim J."/>
            <person name="Roh S.W."/>
        </authorList>
    </citation>
    <scope>NUCLEOTIDE SEQUENCE [LARGE SCALE GENOMIC DNA]</scope>
    <source>
        <strain evidence="3 4">CBA7301</strain>
    </source>
</reference>
<dbReference type="Proteomes" id="UP000501780">
    <property type="component" value="Chromosome"/>
</dbReference>
<name>A0A6H0KKN8_9BACE</name>
<sequence length="795" mass="92214">MLRKMLCKAVALLFGCIPFTEVVAQQYNWDTPPYAEDYAFITNDGAWCWFSDPRAIYVNNKMIGGFVDKEGSIWAFSYDPTTQGRKQYKLYDKLNYDDHANPSVMELPDHRVVIFFSAHGGTKNSPIYYAITEKPADISSWGEVQSINPKMEGKLGVCYSNPAMLSDENNRTYLFFRGRNFKPTFVSTDDFKEWSDPQTIVVNDPDYGPEGRPYMKVTTNHKNKIFFAFTDAHPRDRATNSIYFMMYKDGKLCGADGRVISESMQQAVCPHMTDLVYDATKTFDKAWIWDVAYDKDENPVLVYARFSEIDGEHSYWYARWTGKKWENTLITKAGLWFQRNDYNNKGKIERENNYSGGVYLDHNNPSIVYTSRPVNNVFEIERWTFTGKGKNKWQTEAVTKDSERDNVRPFVVRNYAEGQPNVLWMYNYKYPGFRSYDSAIRVNQKAKGYDSSLKKDAIKEVASKVADWQLRDYLGNPFKSGVARGWRNGVLYNGMFDWAELSGDKKYFKYLKTIFEKEYWQLGNRMYNADDICVGQAYLDMYVKYGQKDMLIPTQARAEWVISHQPDKNIDITKGKSDRWWWCDALYMAPPVYSRLYAITGNKAFMQFADKEFKATYEHLYDKEERLFYRDAKYFDMKEANGRKVFWGRGNGWIMGGLVELLKTLPENDKKYRPFYVKLFCEMSERIAELQCEDGFWRASMLDTQTYADPETSGTGLMVYALAYGINQGYLSKDKFLPAVTKGWQALVASVDTEGKLCWVQPVGQAPKKIEKKSNLVYGTGGFLQAACEVYRLSD</sequence>
<dbReference type="PANTHER" id="PTHR33886:SF8">
    <property type="entry name" value="UNSATURATED RHAMNOGALACTURONAN HYDROLASE (EUROFUNG)"/>
    <property type="match status" value="1"/>
</dbReference>
<organism evidence="3 4">
    <name type="scientific">Bacteroides faecium</name>
    <dbReference type="NCBI Taxonomy" id="2715212"/>
    <lineage>
        <taxon>Bacteria</taxon>
        <taxon>Pseudomonadati</taxon>
        <taxon>Bacteroidota</taxon>
        <taxon>Bacteroidia</taxon>
        <taxon>Bacteroidales</taxon>
        <taxon>Bacteroidaceae</taxon>
        <taxon>Bacteroides</taxon>
    </lineage>
</organism>
<evidence type="ECO:0000256" key="2">
    <source>
        <dbReference type="SAM" id="SignalP"/>
    </source>
</evidence>
<dbReference type="AlphaFoldDB" id="A0A6H0KKN8"/>
<dbReference type="KEGG" id="bfc:BacF7301_06110"/>
<evidence type="ECO:0000256" key="1">
    <source>
        <dbReference type="ARBA" id="ARBA00022801"/>
    </source>
</evidence>
<evidence type="ECO:0000313" key="4">
    <source>
        <dbReference type="Proteomes" id="UP000501780"/>
    </source>
</evidence>
<feature type="signal peptide" evidence="2">
    <location>
        <begin position="1"/>
        <end position="24"/>
    </location>
</feature>
<keyword evidence="1" id="KW-0378">Hydrolase</keyword>
<dbReference type="InterPro" id="IPR008928">
    <property type="entry name" value="6-hairpin_glycosidase_sf"/>
</dbReference>
<dbReference type="PANTHER" id="PTHR33886">
    <property type="entry name" value="UNSATURATED RHAMNOGALACTURONAN HYDROLASE (EUROFUNG)"/>
    <property type="match status" value="1"/>
</dbReference>
<keyword evidence="4" id="KW-1185">Reference proteome</keyword>
<keyword evidence="2" id="KW-0732">Signal</keyword>
<feature type="chain" id="PRO_5026147537" description="Glycoside hydrolase family 88 protein" evidence="2">
    <location>
        <begin position="25"/>
        <end position="795"/>
    </location>
</feature>